<dbReference type="EC" id="1.1.1.262" evidence="4"/>
<keyword evidence="3" id="KW-0520">NAD</keyword>
<evidence type="ECO:0000313" key="5">
    <source>
        <dbReference type="Proteomes" id="UP000002710"/>
    </source>
</evidence>
<evidence type="ECO:0000256" key="1">
    <source>
        <dbReference type="ARBA" id="ARBA00022723"/>
    </source>
</evidence>
<dbReference type="GO" id="GO:0046872">
    <property type="term" value="F:metal ion binding"/>
    <property type="evidence" value="ECO:0007669"/>
    <property type="project" value="UniProtKB-KW"/>
</dbReference>
<sequence length="365" mass="38355">MLGIRKQDPLKDVAAARCPLLVTMGDVNGLGPELACRVLGADGGRGALRYGVASPVVLLGSGKSLDTFMTLCGINGRFWTAAADRQQLAALLEKARPGQVLLYEPPGMETVTVTPGKATADGGRAAGLALQEACSMLNDGAATGVVTLPLHKAMLQQAGFDFPGHTEFLARHAGLRDEDVCMHLCGDVLRVSLVTTHPALRDVPRLVTRQRVARCIALTVEFVRALGAGHKPVAVCGLNPHAGESGKIGVEDESIIAPAVREAKRMGLNAEGPYPADTIFYRAAQGEFAAVLAMYHDQGLAPLKLLHFSDAVNVTLGLPFVRTSVDHGTGFDIAGRNTADTGSFESALRLAADMCARRCVNVSGN</sequence>
<keyword evidence="5" id="KW-1185">Reference proteome</keyword>
<dbReference type="KEGG" id="dde:Dde_2283"/>
<dbReference type="Pfam" id="PF04166">
    <property type="entry name" value="PdxA"/>
    <property type="match status" value="1"/>
</dbReference>
<dbReference type="EMBL" id="CP000112">
    <property type="protein sequence ID" value="ABB39080.1"/>
    <property type="molecule type" value="Genomic_DNA"/>
</dbReference>
<dbReference type="STRING" id="207559.Dde_2283"/>
<evidence type="ECO:0000256" key="2">
    <source>
        <dbReference type="ARBA" id="ARBA00023002"/>
    </source>
</evidence>
<keyword evidence="2 4" id="KW-0560">Oxidoreductase</keyword>
<reference evidence="4 5" key="1">
    <citation type="journal article" date="2011" name="J. Bacteriol.">
        <title>Complete genome sequence and updated annotation of Desulfovibrio alaskensis G20.</title>
        <authorList>
            <person name="Hauser L.J."/>
            <person name="Land M.L."/>
            <person name="Brown S.D."/>
            <person name="Larimer F."/>
            <person name="Keller K.L."/>
            <person name="Rapp-Giles B.J."/>
            <person name="Price M.N."/>
            <person name="Lin M."/>
            <person name="Bruce D.C."/>
            <person name="Detter J.C."/>
            <person name="Tapia R."/>
            <person name="Han C.S."/>
            <person name="Goodwin L.A."/>
            <person name="Cheng J.F."/>
            <person name="Pitluck S."/>
            <person name="Copeland A."/>
            <person name="Lucas S."/>
            <person name="Nolan M."/>
            <person name="Lapidus A.L."/>
            <person name="Palumbo A.V."/>
            <person name="Wall J.D."/>
        </authorList>
    </citation>
    <scope>NUCLEOTIDE SEQUENCE [LARGE SCALE GENOMIC DNA]</scope>
    <source>
        <strain evidence="5">ATCC BAA 1058 / DSM 17464 / G20</strain>
    </source>
</reference>
<dbReference type="InterPro" id="IPR005255">
    <property type="entry name" value="PdxA_fam"/>
</dbReference>
<dbReference type="SUPFAM" id="SSF53659">
    <property type="entry name" value="Isocitrate/Isopropylmalate dehydrogenase-like"/>
    <property type="match status" value="1"/>
</dbReference>
<dbReference type="eggNOG" id="COG1995">
    <property type="taxonomic scope" value="Bacteria"/>
</dbReference>
<dbReference type="RefSeq" id="WP_011368165.1">
    <property type="nucleotide sequence ID" value="NC_007519.1"/>
</dbReference>
<dbReference type="NCBIfam" id="TIGR00557">
    <property type="entry name" value="pdxA"/>
    <property type="match status" value="1"/>
</dbReference>
<dbReference type="PANTHER" id="PTHR30004:SF6">
    <property type="entry name" value="D-THREONATE 4-PHOSPHATE DEHYDROGENASE"/>
    <property type="match status" value="1"/>
</dbReference>
<dbReference type="Gene3D" id="3.40.718.10">
    <property type="entry name" value="Isopropylmalate Dehydrogenase"/>
    <property type="match status" value="1"/>
</dbReference>
<dbReference type="GO" id="GO:0050570">
    <property type="term" value="F:4-hydroxythreonine-4-phosphate dehydrogenase activity"/>
    <property type="evidence" value="ECO:0007669"/>
    <property type="project" value="UniProtKB-EC"/>
</dbReference>
<dbReference type="HOGENOM" id="CLU_040168_1_0_7"/>
<accession>Q30Z16</accession>
<dbReference type="AlphaFoldDB" id="Q30Z16"/>
<dbReference type="PANTHER" id="PTHR30004">
    <property type="entry name" value="4-HYDROXYTHREONINE-4-PHOSPHATE DEHYDROGENASE"/>
    <property type="match status" value="1"/>
</dbReference>
<protein>
    <submittedName>
        <fullName evidence="4">4-hydroxythreonine-4-phosphate dehydrogenase</fullName>
        <ecNumber evidence="4">1.1.1.262</ecNumber>
    </submittedName>
</protein>
<keyword evidence="1" id="KW-0479">Metal-binding</keyword>
<dbReference type="GO" id="GO:0051287">
    <property type="term" value="F:NAD binding"/>
    <property type="evidence" value="ECO:0007669"/>
    <property type="project" value="InterPro"/>
</dbReference>
<name>Q30Z16_OLEA2</name>
<dbReference type="Proteomes" id="UP000002710">
    <property type="component" value="Chromosome"/>
</dbReference>
<gene>
    <name evidence="4" type="ordered locus">Dde_2283</name>
</gene>
<organism evidence="4 5">
    <name type="scientific">Oleidesulfovibrio alaskensis (strain ATCC BAA-1058 / DSM 17464 / G20)</name>
    <name type="common">Desulfovibrio alaskensis</name>
    <dbReference type="NCBI Taxonomy" id="207559"/>
    <lineage>
        <taxon>Bacteria</taxon>
        <taxon>Pseudomonadati</taxon>
        <taxon>Thermodesulfobacteriota</taxon>
        <taxon>Desulfovibrionia</taxon>
        <taxon>Desulfovibrionales</taxon>
        <taxon>Desulfovibrionaceae</taxon>
        <taxon>Oleidesulfovibrio</taxon>
    </lineage>
</organism>
<proteinExistence type="predicted"/>
<evidence type="ECO:0000256" key="3">
    <source>
        <dbReference type="ARBA" id="ARBA00023027"/>
    </source>
</evidence>
<evidence type="ECO:0000313" key="4">
    <source>
        <dbReference type="EMBL" id="ABB39080.1"/>
    </source>
</evidence>